<dbReference type="SUPFAM" id="SSF82649">
    <property type="entry name" value="SufE/NifU"/>
    <property type="match status" value="1"/>
</dbReference>
<evidence type="ECO:0000259" key="2">
    <source>
        <dbReference type="Pfam" id="PF02657"/>
    </source>
</evidence>
<dbReference type="Pfam" id="PF02657">
    <property type="entry name" value="SufE"/>
    <property type="match status" value="1"/>
</dbReference>
<dbReference type="EMBL" id="BAAAJK010000053">
    <property type="protein sequence ID" value="GAA1401740.1"/>
    <property type="molecule type" value="Genomic_DNA"/>
</dbReference>
<feature type="domain" description="Fe-S metabolism associated" evidence="2">
    <location>
        <begin position="12"/>
        <end position="138"/>
    </location>
</feature>
<evidence type="ECO:0000313" key="3">
    <source>
        <dbReference type="EMBL" id="GAA1401740.1"/>
    </source>
</evidence>
<evidence type="ECO:0000313" key="4">
    <source>
        <dbReference type="Proteomes" id="UP001501414"/>
    </source>
</evidence>
<comment type="similarity">
    <text evidence="1">Belongs to the SufE family.</text>
</comment>
<dbReference type="InterPro" id="IPR003808">
    <property type="entry name" value="Fe-S_metab-assoc_dom"/>
</dbReference>
<evidence type="ECO:0000256" key="1">
    <source>
        <dbReference type="ARBA" id="ARBA00010282"/>
    </source>
</evidence>
<dbReference type="Gene3D" id="3.90.1010.10">
    <property type="match status" value="1"/>
</dbReference>
<proteinExistence type="inferred from homology"/>
<dbReference type="RefSeq" id="WP_344029213.1">
    <property type="nucleotide sequence ID" value="NZ_BAAAJK010000053.1"/>
</dbReference>
<name>A0ABP4IY14_9PSEU</name>
<accession>A0ABP4IY14</accession>
<reference evidence="4" key="1">
    <citation type="journal article" date="2019" name="Int. J. Syst. Evol. Microbiol.">
        <title>The Global Catalogue of Microorganisms (GCM) 10K type strain sequencing project: providing services to taxonomists for standard genome sequencing and annotation.</title>
        <authorList>
            <consortium name="The Broad Institute Genomics Platform"/>
            <consortium name="The Broad Institute Genome Sequencing Center for Infectious Disease"/>
            <person name="Wu L."/>
            <person name="Ma J."/>
        </authorList>
    </citation>
    <scope>NUCLEOTIDE SEQUENCE [LARGE SCALE GENOMIC DNA]</scope>
    <source>
        <strain evidence="4">JCM 11896</strain>
    </source>
</reference>
<dbReference type="PANTHER" id="PTHR43597:SF5">
    <property type="entry name" value="SUFE-LIKE PROTEIN 2, CHLOROPLASTIC"/>
    <property type="match status" value="1"/>
</dbReference>
<organism evidence="3 4">
    <name type="scientific">Pseudonocardia kongjuensis</name>
    <dbReference type="NCBI Taxonomy" id="102227"/>
    <lineage>
        <taxon>Bacteria</taxon>
        <taxon>Bacillati</taxon>
        <taxon>Actinomycetota</taxon>
        <taxon>Actinomycetes</taxon>
        <taxon>Pseudonocardiales</taxon>
        <taxon>Pseudonocardiaceae</taxon>
        <taxon>Pseudonocardia</taxon>
    </lineage>
</organism>
<sequence length="144" mass="15633">MSLPPALAELVDDFAALGPKDRLQLLLELSRELPELPERYADAADSMEQVHECQSPLFLAVEVADDGDRPVHLFFSAPPEAPTTRGFASIMYTGLDGQPAEAVLEVPDDFYTDLGLAEAVSPLRLRGIAAMLARIKRQVRSATG</sequence>
<gene>
    <name evidence="3" type="ORF">GCM10009613_60540</name>
</gene>
<keyword evidence="4" id="KW-1185">Reference proteome</keyword>
<comment type="caution">
    <text evidence="3">The sequence shown here is derived from an EMBL/GenBank/DDBJ whole genome shotgun (WGS) entry which is preliminary data.</text>
</comment>
<dbReference type="Proteomes" id="UP001501414">
    <property type="component" value="Unassembled WGS sequence"/>
</dbReference>
<protein>
    <submittedName>
        <fullName evidence="3">SufE family protein</fullName>
    </submittedName>
</protein>
<dbReference type="PANTHER" id="PTHR43597">
    <property type="entry name" value="SULFUR ACCEPTOR PROTEIN CSDE"/>
    <property type="match status" value="1"/>
</dbReference>